<dbReference type="Proteomes" id="UP001519308">
    <property type="component" value="Unassembled WGS sequence"/>
</dbReference>
<gene>
    <name evidence="2" type="ORF">J2Z44_004155</name>
</gene>
<feature type="transmembrane region" description="Helical" evidence="1">
    <location>
        <begin position="36"/>
        <end position="59"/>
    </location>
</feature>
<dbReference type="RefSeq" id="WP_021285746.1">
    <property type="nucleotide sequence ID" value="NZ_JAGGLL010000059.1"/>
</dbReference>
<keyword evidence="3" id="KW-1185">Reference proteome</keyword>
<keyword evidence="1" id="KW-0472">Membrane</keyword>
<dbReference type="InterPro" id="IPR024529">
    <property type="entry name" value="ECF_trnsprt_substrate-spec"/>
</dbReference>
<comment type="caution">
    <text evidence="2">The sequence shown here is derived from an EMBL/GenBank/DDBJ whole genome shotgun (WGS) entry which is preliminary data.</text>
</comment>
<feature type="transmembrane region" description="Helical" evidence="1">
    <location>
        <begin position="137"/>
        <end position="155"/>
    </location>
</feature>
<feature type="transmembrane region" description="Helical" evidence="1">
    <location>
        <begin position="71"/>
        <end position="89"/>
    </location>
</feature>
<name>A0ABS4K934_9CLOT</name>
<keyword evidence="1" id="KW-0812">Transmembrane</keyword>
<proteinExistence type="predicted"/>
<dbReference type="EMBL" id="JAGGLL010000059">
    <property type="protein sequence ID" value="MBP2024297.1"/>
    <property type="molecule type" value="Genomic_DNA"/>
</dbReference>
<sequence length="170" mass="18639">MKTTRTLVIMSLFIALEIILTRFLSIQTPILRIGFAFVATSLCSIILGPVLGSIAAGVADILGMIIFPQSAYFPGFTLSALLSGLIYGLMLHKKNISILRVALTVLIITIFVDLGLNTLWLSMITGKAVFALIGPRFIKSLIMFPIQVILIHVVWKYIASHVRNLIPNNS</sequence>
<evidence type="ECO:0000256" key="1">
    <source>
        <dbReference type="SAM" id="Phobius"/>
    </source>
</evidence>
<organism evidence="2 3">
    <name type="scientific">Clostridium punense</name>
    <dbReference type="NCBI Taxonomy" id="1054297"/>
    <lineage>
        <taxon>Bacteria</taxon>
        <taxon>Bacillati</taxon>
        <taxon>Bacillota</taxon>
        <taxon>Clostridia</taxon>
        <taxon>Eubacteriales</taxon>
        <taxon>Clostridiaceae</taxon>
        <taxon>Clostridium</taxon>
    </lineage>
</organism>
<dbReference type="Gene3D" id="1.10.1760.20">
    <property type="match status" value="1"/>
</dbReference>
<protein>
    <submittedName>
        <fullName evidence="2">ECF transporter S component (Folate family)</fullName>
    </submittedName>
</protein>
<keyword evidence="1" id="KW-1133">Transmembrane helix</keyword>
<evidence type="ECO:0000313" key="3">
    <source>
        <dbReference type="Proteomes" id="UP001519308"/>
    </source>
</evidence>
<reference evidence="2 3" key="1">
    <citation type="submission" date="2021-03" db="EMBL/GenBank/DDBJ databases">
        <title>Genomic Encyclopedia of Type Strains, Phase IV (KMG-IV): sequencing the most valuable type-strain genomes for metagenomic binning, comparative biology and taxonomic classification.</title>
        <authorList>
            <person name="Goeker M."/>
        </authorList>
    </citation>
    <scope>NUCLEOTIDE SEQUENCE [LARGE SCALE GENOMIC DNA]</scope>
    <source>
        <strain evidence="2 3">DSM 28650</strain>
    </source>
</reference>
<evidence type="ECO:0000313" key="2">
    <source>
        <dbReference type="EMBL" id="MBP2024297.1"/>
    </source>
</evidence>
<feature type="transmembrane region" description="Helical" evidence="1">
    <location>
        <begin position="101"/>
        <end position="125"/>
    </location>
</feature>
<accession>A0ABS4K934</accession>
<feature type="transmembrane region" description="Helical" evidence="1">
    <location>
        <begin position="6"/>
        <end position="24"/>
    </location>
</feature>
<dbReference type="InterPro" id="IPR030949">
    <property type="entry name" value="ECF_S_folate_fam"/>
</dbReference>
<dbReference type="Pfam" id="PF12822">
    <property type="entry name" value="ECF_trnsprt"/>
    <property type="match status" value="1"/>
</dbReference>
<dbReference type="NCBIfam" id="TIGR04518">
    <property type="entry name" value="ECF_S_folT_fam"/>
    <property type="match status" value="1"/>
</dbReference>